<dbReference type="EMBL" id="QSBM01000011">
    <property type="protein sequence ID" value="RGX28249.1"/>
    <property type="molecule type" value="Genomic_DNA"/>
</dbReference>
<dbReference type="Proteomes" id="UP000283880">
    <property type="component" value="Unassembled WGS sequence"/>
</dbReference>
<reference evidence="2 3" key="1">
    <citation type="submission" date="2018-08" db="EMBL/GenBank/DDBJ databases">
        <title>A genome reference for cultivated species of the human gut microbiota.</title>
        <authorList>
            <person name="Zou Y."/>
            <person name="Xue W."/>
            <person name="Luo G."/>
        </authorList>
    </citation>
    <scope>NUCLEOTIDE SEQUENCE [LARGE SCALE GENOMIC DNA]</scope>
    <source>
        <strain evidence="2 3">AF04-15</strain>
    </source>
</reference>
<dbReference type="AlphaFoldDB" id="A0A413FDP0"/>
<feature type="region of interest" description="Disordered" evidence="1">
    <location>
        <begin position="109"/>
        <end position="158"/>
    </location>
</feature>
<evidence type="ECO:0000313" key="2">
    <source>
        <dbReference type="EMBL" id="RGX28249.1"/>
    </source>
</evidence>
<accession>A0A413FDP0</accession>
<dbReference type="RefSeq" id="WP_007719250.1">
    <property type="nucleotide sequence ID" value="NZ_JAWRJJ010000115.1"/>
</dbReference>
<protein>
    <submittedName>
        <fullName evidence="2">Uncharacterized protein</fullName>
    </submittedName>
</protein>
<gene>
    <name evidence="2" type="ORF">DWV29_15090</name>
</gene>
<comment type="caution">
    <text evidence="2">The sequence shown here is derived from an EMBL/GenBank/DDBJ whole genome shotgun (WGS) entry which is preliminary data.</text>
</comment>
<feature type="compositionally biased region" description="Basic and acidic residues" evidence="1">
    <location>
        <begin position="109"/>
        <end position="124"/>
    </location>
</feature>
<proteinExistence type="predicted"/>
<evidence type="ECO:0000313" key="3">
    <source>
        <dbReference type="Proteomes" id="UP000283880"/>
    </source>
</evidence>
<name>A0A413FDP0_9FIRM</name>
<organism evidence="2 3">
    <name type="scientific">Enterocloster asparagiformis</name>
    <dbReference type="NCBI Taxonomy" id="333367"/>
    <lineage>
        <taxon>Bacteria</taxon>
        <taxon>Bacillati</taxon>
        <taxon>Bacillota</taxon>
        <taxon>Clostridia</taxon>
        <taxon>Lachnospirales</taxon>
        <taxon>Lachnospiraceae</taxon>
        <taxon>Enterocloster</taxon>
    </lineage>
</organism>
<feature type="compositionally biased region" description="Gly residues" evidence="1">
    <location>
        <begin position="147"/>
        <end position="156"/>
    </location>
</feature>
<sequence length="241" mass="26333">MRFSKRECVLLTVLAVLLIWSVGRSRILEPAMERRMSAREECSRLERERIEAEQFIDVVIVSEPTLEESGDRFFYETMEDVTFDRLFQRMARESGLTVRRLEIIRSESGKGDFQPERAVPRAESTDSAGNSGGAGSSGSAGNSGSAGSSGGAGSSGSLGNASGPEFRYAQIHLELAGDSVRDAMRMADRIDAEPASMVVSYMGIEPDRRVKASASETAGVICRMDVDIYWVEPRAAEKGME</sequence>
<evidence type="ECO:0000256" key="1">
    <source>
        <dbReference type="SAM" id="MobiDB-lite"/>
    </source>
</evidence>